<keyword evidence="2" id="KW-0812">Transmembrane</keyword>
<accession>A0A838AA92</accession>
<feature type="region of interest" description="Disordered" evidence="1">
    <location>
        <begin position="286"/>
        <end position="340"/>
    </location>
</feature>
<dbReference type="Proteomes" id="UP000582974">
    <property type="component" value="Unassembled WGS sequence"/>
</dbReference>
<keyword evidence="2" id="KW-0472">Membrane</keyword>
<dbReference type="AlphaFoldDB" id="A0A838AA92"/>
<reference evidence="3 4" key="1">
    <citation type="submission" date="2020-07" db="EMBL/GenBank/DDBJ databases">
        <title>Genome of Haloechinothrix sp.</title>
        <authorList>
            <person name="Tang S.-K."/>
            <person name="Yang L."/>
            <person name="Zhu W.-Y."/>
        </authorList>
    </citation>
    <scope>NUCLEOTIDE SEQUENCE [LARGE SCALE GENOMIC DNA]</scope>
    <source>
        <strain evidence="3 4">YIM 98757</strain>
    </source>
</reference>
<keyword evidence="2" id="KW-1133">Transmembrane helix</keyword>
<feature type="transmembrane region" description="Helical" evidence="2">
    <location>
        <begin position="247"/>
        <end position="268"/>
    </location>
</feature>
<evidence type="ECO:0000313" key="3">
    <source>
        <dbReference type="EMBL" id="MBA0126109.1"/>
    </source>
</evidence>
<dbReference type="EMBL" id="JACCKD010000003">
    <property type="protein sequence ID" value="MBA0126109.1"/>
    <property type="molecule type" value="Genomic_DNA"/>
</dbReference>
<comment type="caution">
    <text evidence="3">The sequence shown here is derived from an EMBL/GenBank/DDBJ whole genome shotgun (WGS) entry which is preliminary data.</text>
</comment>
<feature type="region of interest" description="Disordered" evidence="1">
    <location>
        <begin position="87"/>
        <end position="118"/>
    </location>
</feature>
<feature type="compositionally biased region" description="Basic and acidic residues" evidence="1">
    <location>
        <begin position="20"/>
        <end position="30"/>
    </location>
</feature>
<organism evidence="3 4">
    <name type="scientific">Haloechinothrix aidingensis</name>
    <dbReference type="NCBI Taxonomy" id="2752311"/>
    <lineage>
        <taxon>Bacteria</taxon>
        <taxon>Bacillati</taxon>
        <taxon>Actinomycetota</taxon>
        <taxon>Actinomycetes</taxon>
        <taxon>Pseudonocardiales</taxon>
        <taxon>Pseudonocardiaceae</taxon>
        <taxon>Haloechinothrix</taxon>
    </lineage>
</organism>
<evidence type="ECO:0000256" key="1">
    <source>
        <dbReference type="SAM" id="MobiDB-lite"/>
    </source>
</evidence>
<proteinExistence type="predicted"/>
<dbReference type="RefSeq" id="WP_180892895.1">
    <property type="nucleotide sequence ID" value="NZ_JACCKD010000003.1"/>
</dbReference>
<feature type="region of interest" description="Disordered" evidence="1">
    <location>
        <begin position="1"/>
        <end position="30"/>
    </location>
</feature>
<feature type="compositionally biased region" description="Acidic residues" evidence="1">
    <location>
        <begin position="93"/>
        <end position="108"/>
    </location>
</feature>
<protein>
    <submittedName>
        <fullName evidence="3">Uncharacterized protein</fullName>
    </submittedName>
</protein>
<gene>
    <name evidence="3" type="ORF">H0B56_11210</name>
</gene>
<sequence>MPESSSTESQEPEATQQSSHESEAGAARAEHAGTAISRLLAVATLTPAQAGLLARDLAAELEALRRGERYPAGFTDRRVLLTGSGSVVIATGDGDDAEQQDEPDEGEPGEAGHGRSVTHQVAGLVRKLAASARRDGVRQRDEADLLVQGLDGLGDDVGALAEHVRQAATRLLRDVPDDRIDILRAELASLAGAIAGREPELDSEQSEKDQSRAASWSKSEPHGADLRLRGWRRSRRRAWHSKPVARLRWVLVVGLVAGLVAAGSLWGMPNVVSDIQRGWGALMSSDEPQRQLAPVTQEPGGQDDAGDAEPGDETGREQGSGDQGEGTARAPRDVELLAPEEAEPITEVTVELLDETCEPGQACPLRVDVHMDREGTNRAVEWSLHVVDRCSDSVEEQPGMAVTAQSGWGQVYGISRPELPESSSLAVMAVTAEPVRVSSQPLEIPADGGTC</sequence>
<feature type="compositionally biased region" description="Low complexity" evidence="1">
    <location>
        <begin position="1"/>
        <end position="19"/>
    </location>
</feature>
<feature type="compositionally biased region" description="Basic and acidic residues" evidence="1">
    <location>
        <begin position="197"/>
        <end position="211"/>
    </location>
</feature>
<name>A0A838AA92_9PSEU</name>
<evidence type="ECO:0000256" key="2">
    <source>
        <dbReference type="SAM" id="Phobius"/>
    </source>
</evidence>
<keyword evidence="4" id="KW-1185">Reference proteome</keyword>
<feature type="region of interest" description="Disordered" evidence="1">
    <location>
        <begin position="196"/>
        <end position="221"/>
    </location>
</feature>
<evidence type="ECO:0000313" key="4">
    <source>
        <dbReference type="Proteomes" id="UP000582974"/>
    </source>
</evidence>